<keyword evidence="2" id="KW-1185">Reference proteome</keyword>
<dbReference type="Gene3D" id="3.80.10.10">
    <property type="entry name" value="Ribonuclease Inhibitor"/>
    <property type="match status" value="1"/>
</dbReference>
<comment type="caution">
    <text evidence="1">The sequence shown here is derived from an EMBL/GenBank/DDBJ whole genome shotgun (WGS) entry which is preliminary data.</text>
</comment>
<sequence length="473" mass="54055">MISCIKLPEVTTLDPYMHSLRARFNLHLVSSKKNVVNTMPPEILGEIFLKLHEDDDMVLHHSVRPLVSRSCHSNPLLFGRVCSYWRNVALNTPALWSRIYILKPQRSQVQQTQLWLERAGTYPLDLSMWTPAVEQFDQSAADDIMSLFMERRQYWKSISFAIGFQTFGAFSKMVKSEPCLHLLESATLAISKSGSEVDDPDAMIDSIWKAIHACTVLRYVDWRSFYRRDLPEHCPWDQLTGLTLSTSVSFKQLLNVLSISPQLEFLQAHWLISSDTECSEIPTTLSPVTHLHLKKFYITLKRDGGPLFRLLSLPAVQVLKIRNSFLENNQRDMIGFQEFLDRSNSIQLTDFELEDICIDDGDLQKYLGSPGLKHLRCFKLFTTKITDKIVNQLAYLDEEGNHKVLPALQVLDITSDRLQTKDGNLSDMITSRFYPSRKQGNLSKILLLMDNIGPVDLTVICKLFGQGLEGSVQ</sequence>
<dbReference type="PANTHER" id="PTHR38926">
    <property type="entry name" value="F-BOX DOMAIN CONTAINING PROTEIN, EXPRESSED"/>
    <property type="match status" value="1"/>
</dbReference>
<dbReference type="Gene3D" id="1.20.1280.50">
    <property type="match status" value="1"/>
</dbReference>
<evidence type="ECO:0000313" key="1">
    <source>
        <dbReference type="EMBL" id="KAF8868175.1"/>
    </source>
</evidence>
<name>A0A9P5N7J6_GYMJU</name>
<dbReference type="OrthoDB" id="3217549at2759"/>
<dbReference type="EMBL" id="JADNYJ010000769">
    <property type="protein sequence ID" value="KAF8868175.1"/>
    <property type="molecule type" value="Genomic_DNA"/>
</dbReference>
<dbReference type="Proteomes" id="UP000724874">
    <property type="component" value="Unassembled WGS sequence"/>
</dbReference>
<proteinExistence type="predicted"/>
<evidence type="ECO:0000313" key="2">
    <source>
        <dbReference type="Proteomes" id="UP000724874"/>
    </source>
</evidence>
<dbReference type="PANTHER" id="PTHR38926:SF5">
    <property type="entry name" value="F-BOX AND LEUCINE-RICH REPEAT PROTEIN 6"/>
    <property type="match status" value="1"/>
</dbReference>
<dbReference type="SUPFAM" id="SSF52058">
    <property type="entry name" value="L domain-like"/>
    <property type="match status" value="1"/>
</dbReference>
<evidence type="ECO:0008006" key="3">
    <source>
        <dbReference type="Google" id="ProtNLM"/>
    </source>
</evidence>
<gene>
    <name evidence="1" type="ORF">CPB84DRAFT_1809499</name>
</gene>
<reference evidence="1" key="1">
    <citation type="submission" date="2020-11" db="EMBL/GenBank/DDBJ databases">
        <authorList>
            <consortium name="DOE Joint Genome Institute"/>
            <person name="Ahrendt S."/>
            <person name="Riley R."/>
            <person name="Andreopoulos W."/>
            <person name="LaButti K."/>
            <person name="Pangilinan J."/>
            <person name="Ruiz-duenas F.J."/>
            <person name="Barrasa J.M."/>
            <person name="Sanchez-Garcia M."/>
            <person name="Camarero S."/>
            <person name="Miyauchi S."/>
            <person name="Serrano A."/>
            <person name="Linde D."/>
            <person name="Babiker R."/>
            <person name="Drula E."/>
            <person name="Ayuso-Fernandez I."/>
            <person name="Pacheco R."/>
            <person name="Padilla G."/>
            <person name="Ferreira P."/>
            <person name="Barriuso J."/>
            <person name="Kellner H."/>
            <person name="Castanera R."/>
            <person name="Alfaro M."/>
            <person name="Ramirez L."/>
            <person name="Pisabarro A.G."/>
            <person name="Kuo A."/>
            <person name="Tritt A."/>
            <person name="Lipzen A."/>
            <person name="He G."/>
            <person name="Yan M."/>
            <person name="Ng V."/>
            <person name="Cullen D."/>
            <person name="Martin F."/>
            <person name="Rosso M.-N."/>
            <person name="Henrissat B."/>
            <person name="Hibbett D."/>
            <person name="Martinez A.T."/>
            <person name="Grigoriev I.V."/>
        </authorList>
    </citation>
    <scope>NUCLEOTIDE SEQUENCE</scope>
    <source>
        <strain evidence="1">AH 44721</strain>
    </source>
</reference>
<accession>A0A9P5N7J6</accession>
<dbReference type="AlphaFoldDB" id="A0A9P5N7J6"/>
<protein>
    <recommendedName>
        <fullName evidence="3">F-box domain-containing protein</fullName>
    </recommendedName>
</protein>
<organism evidence="1 2">
    <name type="scientific">Gymnopilus junonius</name>
    <name type="common">Spectacular rustgill mushroom</name>
    <name type="synonym">Gymnopilus spectabilis subsp. junonius</name>
    <dbReference type="NCBI Taxonomy" id="109634"/>
    <lineage>
        <taxon>Eukaryota</taxon>
        <taxon>Fungi</taxon>
        <taxon>Dikarya</taxon>
        <taxon>Basidiomycota</taxon>
        <taxon>Agaricomycotina</taxon>
        <taxon>Agaricomycetes</taxon>
        <taxon>Agaricomycetidae</taxon>
        <taxon>Agaricales</taxon>
        <taxon>Agaricineae</taxon>
        <taxon>Hymenogastraceae</taxon>
        <taxon>Gymnopilus</taxon>
    </lineage>
</organism>
<dbReference type="InterPro" id="IPR032675">
    <property type="entry name" value="LRR_dom_sf"/>
</dbReference>